<name>A0ABX0UNL1_9BACT</name>
<dbReference type="InterPro" id="IPR050266">
    <property type="entry name" value="AB_hydrolase_sf"/>
</dbReference>
<dbReference type="Proteomes" id="UP001179181">
    <property type="component" value="Unassembled WGS sequence"/>
</dbReference>
<dbReference type="Pfam" id="PF00561">
    <property type="entry name" value="Abhydrolase_1"/>
    <property type="match status" value="1"/>
</dbReference>
<comment type="caution">
    <text evidence="3">The sequence shown here is derived from an EMBL/GenBank/DDBJ whole genome shotgun (WGS) entry which is preliminary data.</text>
</comment>
<evidence type="ECO:0000313" key="4">
    <source>
        <dbReference type="Proteomes" id="UP001179181"/>
    </source>
</evidence>
<evidence type="ECO:0000259" key="2">
    <source>
        <dbReference type="Pfam" id="PF00561"/>
    </source>
</evidence>
<proteinExistence type="predicted"/>
<dbReference type="RefSeq" id="WP_167272928.1">
    <property type="nucleotide sequence ID" value="NZ_JAASQJ010000003.1"/>
</dbReference>
<sequence length="260" mass="28542">MQTQSSTLNFLAQGDPDNPVLVFLHFFGGSSRTWSAVMEGLSDQFYCVAPDLPGWGDSAAPSGQISVKASVDLVMQLLKSLDLDHFTLVGHSMGGKIAYFIAAHQPQSVQNLILIAPSPPTPEPMSEEDRINLSKAFANRPAVEKLMEKTTFKTISPLLKEAVIHDHLQATYNAWNSWIEIGSREDISNLRVDAMLSALIVSGEKDSNFSSGFLKQEFTKYFPSALFHEVPETGHLLPLESPSELVAIVRGFIEKNNLAP</sequence>
<protein>
    <submittedName>
        <fullName evidence="3">Pimeloyl-ACP methyl ester carboxylesterase</fullName>
    </submittedName>
</protein>
<dbReference type="SUPFAM" id="SSF53474">
    <property type="entry name" value="alpha/beta-Hydrolases"/>
    <property type="match status" value="1"/>
</dbReference>
<evidence type="ECO:0000313" key="3">
    <source>
        <dbReference type="EMBL" id="NIJ54572.1"/>
    </source>
</evidence>
<organism evidence="3 4">
    <name type="scientific">Dyadobacter arcticus</name>
    <dbReference type="NCBI Taxonomy" id="1078754"/>
    <lineage>
        <taxon>Bacteria</taxon>
        <taxon>Pseudomonadati</taxon>
        <taxon>Bacteroidota</taxon>
        <taxon>Cytophagia</taxon>
        <taxon>Cytophagales</taxon>
        <taxon>Spirosomataceae</taxon>
        <taxon>Dyadobacter</taxon>
    </lineage>
</organism>
<gene>
    <name evidence="3" type="ORF">FHS68_003754</name>
</gene>
<dbReference type="PANTHER" id="PTHR43798:SF31">
    <property type="entry name" value="AB HYDROLASE SUPERFAMILY PROTEIN YCLE"/>
    <property type="match status" value="1"/>
</dbReference>
<dbReference type="PRINTS" id="PR00111">
    <property type="entry name" value="ABHYDROLASE"/>
</dbReference>
<keyword evidence="1" id="KW-0378">Hydrolase</keyword>
<dbReference type="PANTHER" id="PTHR43798">
    <property type="entry name" value="MONOACYLGLYCEROL LIPASE"/>
    <property type="match status" value="1"/>
</dbReference>
<accession>A0ABX0UNL1</accession>
<reference evidence="3 4" key="1">
    <citation type="submission" date="2020-03" db="EMBL/GenBank/DDBJ databases">
        <title>Genomic Encyclopedia of Type Strains, Phase IV (KMG-IV): sequencing the most valuable type-strain genomes for metagenomic binning, comparative biology and taxonomic classification.</title>
        <authorList>
            <person name="Goeker M."/>
        </authorList>
    </citation>
    <scope>NUCLEOTIDE SEQUENCE [LARGE SCALE GENOMIC DNA]</scope>
    <source>
        <strain evidence="3 4">DSM 102865</strain>
    </source>
</reference>
<dbReference type="InterPro" id="IPR029058">
    <property type="entry name" value="AB_hydrolase_fold"/>
</dbReference>
<feature type="domain" description="AB hydrolase-1" evidence="2">
    <location>
        <begin position="19"/>
        <end position="131"/>
    </location>
</feature>
<dbReference type="EMBL" id="JAASQJ010000003">
    <property type="protein sequence ID" value="NIJ54572.1"/>
    <property type="molecule type" value="Genomic_DNA"/>
</dbReference>
<dbReference type="Gene3D" id="3.40.50.1820">
    <property type="entry name" value="alpha/beta hydrolase"/>
    <property type="match status" value="1"/>
</dbReference>
<dbReference type="InterPro" id="IPR000073">
    <property type="entry name" value="AB_hydrolase_1"/>
</dbReference>
<keyword evidence="4" id="KW-1185">Reference proteome</keyword>
<evidence type="ECO:0000256" key="1">
    <source>
        <dbReference type="ARBA" id="ARBA00022801"/>
    </source>
</evidence>